<reference evidence="1" key="1">
    <citation type="submission" date="2013-04" db="EMBL/GenBank/DDBJ databases">
        <title>The genome sequencing project of 58 acetic acid bacteria.</title>
        <authorList>
            <person name="Okamoto-Kainuma A."/>
            <person name="Ishikawa M."/>
            <person name="Umino S."/>
            <person name="Koizumi Y."/>
            <person name="Shiwa Y."/>
            <person name="Yoshikawa H."/>
            <person name="Matsutani M."/>
            <person name="Matsushita K."/>
        </authorList>
    </citation>
    <scope>NUCLEOTIDE SEQUENCE</scope>
    <source>
        <strain evidence="1">NRIC 0228</strain>
    </source>
</reference>
<keyword evidence="2" id="KW-1185">Reference proteome</keyword>
<evidence type="ECO:0000313" key="2">
    <source>
        <dbReference type="Proteomes" id="UP001061070"/>
    </source>
</evidence>
<name>A0ABQ0QDD6_9PROT</name>
<protein>
    <submittedName>
        <fullName evidence="1">Uncharacterized protein</fullName>
    </submittedName>
</protein>
<organism evidence="1 2">
    <name type="scientific">Gluconobacter frateurii NRIC 0228</name>
    <dbReference type="NCBI Taxonomy" id="1307946"/>
    <lineage>
        <taxon>Bacteria</taxon>
        <taxon>Pseudomonadati</taxon>
        <taxon>Pseudomonadota</taxon>
        <taxon>Alphaproteobacteria</taxon>
        <taxon>Acetobacterales</taxon>
        <taxon>Acetobacteraceae</taxon>
        <taxon>Gluconobacter</taxon>
    </lineage>
</organism>
<sequence length="61" mass="6794">MLVMQHTDRFDRFRIVGGGMQMHQTANTMRATDGGDQNITVRIEAGHGSGVLVRQQLLSRP</sequence>
<gene>
    <name evidence="1" type="ORF">AA0228_2202</name>
</gene>
<dbReference type="Proteomes" id="UP001061070">
    <property type="component" value="Unassembled WGS sequence"/>
</dbReference>
<evidence type="ECO:0000313" key="1">
    <source>
        <dbReference type="EMBL" id="GBR14214.1"/>
    </source>
</evidence>
<comment type="caution">
    <text evidence="1">The sequence shown here is derived from an EMBL/GenBank/DDBJ whole genome shotgun (WGS) entry which is preliminary data.</text>
</comment>
<accession>A0ABQ0QDD6</accession>
<proteinExistence type="predicted"/>
<dbReference type="EMBL" id="BAQW01000011">
    <property type="protein sequence ID" value="GBR14214.1"/>
    <property type="molecule type" value="Genomic_DNA"/>
</dbReference>